<evidence type="ECO:0000256" key="12">
    <source>
        <dbReference type="ARBA" id="ARBA00030422"/>
    </source>
</evidence>
<evidence type="ECO:0000256" key="11">
    <source>
        <dbReference type="ARBA" id="ARBA00025080"/>
    </source>
</evidence>
<dbReference type="OrthoDB" id="10262892at2759"/>
<name>A0A061AR60_CYBFA</name>
<evidence type="ECO:0000256" key="3">
    <source>
        <dbReference type="ARBA" id="ARBA00013571"/>
    </source>
</evidence>
<evidence type="ECO:0000256" key="8">
    <source>
        <dbReference type="ARBA" id="ARBA00023010"/>
    </source>
</evidence>
<dbReference type="PANTHER" id="PTHR12388:SF0">
    <property type="entry name" value="MITOCHONDRIAL IMPORT INNER MEMBRANE TRANSLOCASE SUBUNIT TIM16"/>
    <property type="match status" value="1"/>
</dbReference>
<feature type="compositionally biased region" description="Basic and acidic residues" evidence="14">
    <location>
        <begin position="107"/>
        <end position="118"/>
    </location>
</feature>
<dbReference type="InterPro" id="IPR036869">
    <property type="entry name" value="J_dom_sf"/>
</dbReference>
<comment type="subcellular location">
    <subcellularLocation>
        <location evidence="1">Mitochondrion inner membrane</location>
        <topology evidence="1">Peripheral membrane protein</topology>
    </subcellularLocation>
</comment>
<dbReference type="PANTHER" id="PTHR12388">
    <property type="entry name" value="MITOCHONDRIA ASSOCIATED GRANULOCYTE MACROPHAGE CSF SIGNALING MOLECULE"/>
    <property type="match status" value="1"/>
</dbReference>
<reference evidence="17" key="2">
    <citation type="journal article" date="2017" name="Genome Announc.">
        <title>Genome sequences of Cyberlindnera fabianii 65, Pichia kudriavzevii 129, and Saccharomyces cerevisiae 131 isolated from fermented masau fruits in Zimbabwe.</title>
        <authorList>
            <person name="van Rijswijck I.M.H."/>
            <person name="Derks M.F.L."/>
            <person name="Abee T."/>
            <person name="de Ridder D."/>
            <person name="Smid E.J."/>
        </authorList>
    </citation>
    <scope>NUCLEOTIDE SEQUENCE [LARGE SCALE GENOMIC DNA]</scope>
    <source>
        <strain evidence="17">65</strain>
    </source>
</reference>
<keyword evidence="6" id="KW-0999">Mitochondrion inner membrane</keyword>
<evidence type="ECO:0000256" key="10">
    <source>
        <dbReference type="ARBA" id="ARBA00023136"/>
    </source>
</evidence>
<dbReference type="OMA" id="RMFKIND"/>
<evidence type="ECO:0000256" key="4">
    <source>
        <dbReference type="ARBA" id="ARBA00020721"/>
    </source>
</evidence>
<dbReference type="Proteomes" id="UP000189513">
    <property type="component" value="Unassembled WGS sequence"/>
</dbReference>
<evidence type="ECO:0000256" key="7">
    <source>
        <dbReference type="ARBA" id="ARBA00022927"/>
    </source>
</evidence>
<dbReference type="AlphaFoldDB" id="A0A061AR60"/>
<dbReference type="GO" id="GO:0005744">
    <property type="term" value="C:TIM23 mitochondrial import inner membrane translocase complex"/>
    <property type="evidence" value="ECO:0007669"/>
    <property type="project" value="InterPro"/>
</dbReference>
<evidence type="ECO:0000256" key="2">
    <source>
        <dbReference type="ARBA" id="ARBA00008817"/>
    </source>
</evidence>
<keyword evidence="7" id="KW-0653">Protein transport</keyword>
<keyword evidence="8" id="KW-0811">Translocation</keyword>
<protein>
    <recommendedName>
        <fullName evidence="4">Mitochondrial import inner membrane translocase subunit TIM16</fullName>
    </recommendedName>
    <alternativeName>
        <fullName evidence="3">Mitochondrial import inner membrane translocase subunit tim16</fullName>
    </alternativeName>
    <alternativeName>
        <fullName evidence="12 13">Presequence translocated-associated motor subunit PAM16</fullName>
    </alternativeName>
</protein>
<dbReference type="InterPro" id="IPR005341">
    <property type="entry name" value="Tim16"/>
</dbReference>
<keyword evidence="5" id="KW-0813">Transport</keyword>
<proteinExistence type="inferred from homology"/>
<dbReference type="EMBL" id="MPUK01000004">
    <property type="protein sequence ID" value="ONH67575.1"/>
    <property type="molecule type" value="Genomic_DNA"/>
</dbReference>
<evidence type="ECO:0000313" key="16">
    <source>
        <dbReference type="EMBL" id="ONH67575.1"/>
    </source>
</evidence>
<dbReference type="VEuPathDB" id="FungiDB:BON22_2334"/>
<evidence type="ECO:0000313" key="17">
    <source>
        <dbReference type="Proteomes" id="UP000189513"/>
    </source>
</evidence>
<comment type="function">
    <text evidence="11">Essential component of the PAM complex, a complex required for the translocation of transit peptide-containing proteins from the inner membrane into the mitochondrial matrix in an ATP-dependent manner. In the complex, it is required to regulate activity of mtHSP70 (SSC1) via its interaction with PAM18/TIM14. May act by positioning PAM18/TIM14 in juxtaposition to mtHSP70 at the translocon to maximize ATPase stimulation.</text>
</comment>
<evidence type="ECO:0000256" key="14">
    <source>
        <dbReference type="SAM" id="MobiDB-lite"/>
    </source>
</evidence>
<feature type="region of interest" description="Disordered" evidence="14">
    <location>
        <begin position="107"/>
        <end position="137"/>
    </location>
</feature>
<evidence type="ECO:0000256" key="13">
    <source>
        <dbReference type="ARBA" id="ARBA00031407"/>
    </source>
</evidence>
<evidence type="ECO:0000256" key="6">
    <source>
        <dbReference type="ARBA" id="ARBA00022792"/>
    </source>
</evidence>
<evidence type="ECO:0000313" key="15">
    <source>
        <dbReference type="EMBL" id="CDR40013.1"/>
    </source>
</evidence>
<keyword evidence="9" id="KW-0496">Mitochondrion</keyword>
<comment type="similarity">
    <text evidence="2">Belongs to the TIM16/PAM16 family.</text>
</comment>
<dbReference type="Gene3D" id="1.10.287.110">
    <property type="entry name" value="DnaJ domain"/>
    <property type="match status" value="1"/>
</dbReference>
<reference evidence="15" key="1">
    <citation type="journal article" date="2014" name="Genome Announc.">
        <title>Genome sequence of the yeast Cyberlindnera fabianii (Hansenula fabianii).</title>
        <authorList>
            <person name="Freel K.C."/>
            <person name="Sarilar V."/>
            <person name="Neuveglise C."/>
            <person name="Devillers H."/>
            <person name="Friedrich A."/>
            <person name="Schacherer J."/>
        </authorList>
    </citation>
    <scope>NUCLEOTIDE SEQUENCE</scope>
    <source>
        <strain evidence="15">YJS4271</strain>
    </source>
</reference>
<dbReference type="GO" id="GO:0030150">
    <property type="term" value="P:protein import into mitochondrial matrix"/>
    <property type="evidence" value="ECO:0007669"/>
    <property type="project" value="InterPro"/>
</dbReference>
<organism evidence="15">
    <name type="scientific">Cyberlindnera fabianii</name>
    <name type="common">Yeast</name>
    <name type="synonym">Hansenula fabianii</name>
    <dbReference type="NCBI Taxonomy" id="36022"/>
    <lineage>
        <taxon>Eukaryota</taxon>
        <taxon>Fungi</taxon>
        <taxon>Dikarya</taxon>
        <taxon>Ascomycota</taxon>
        <taxon>Saccharomycotina</taxon>
        <taxon>Saccharomycetes</taxon>
        <taxon>Phaffomycetales</taxon>
        <taxon>Phaffomycetaceae</taxon>
        <taxon>Cyberlindnera</taxon>
    </lineage>
</organism>
<evidence type="ECO:0000256" key="9">
    <source>
        <dbReference type="ARBA" id="ARBA00023128"/>
    </source>
</evidence>
<accession>A0A061AR60</accession>
<keyword evidence="17" id="KW-1185">Reference proteome</keyword>
<sequence length="137" mass="15220">MAHRLIVQVVFTGAKVFGTAFASAYRQAATQGAKQSATQAARGKDIGITLDESAKILDIDLKNVTLDKIDERYNKLFDINSKEKADSFYIQSKVYWAAEKLKNELKAREMEREAKQSTDTDANPGGEQRTGQDNKST</sequence>
<evidence type="ECO:0000256" key="1">
    <source>
        <dbReference type="ARBA" id="ARBA00004637"/>
    </source>
</evidence>
<gene>
    <name evidence="16" type="ORF">BON22_2334</name>
    <name evidence="15" type="ORF">CYFA0S_04e01662g</name>
</gene>
<reference evidence="16" key="3">
    <citation type="submission" date="2017-01" db="EMBL/GenBank/DDBJ databases">
        <authorList>
            <person name="Mah S.A."/>
            <person name="Swanson W.J."/>
            <person name="Moy G.W."/>
            <person name="Vacquier V.D."/>
        </authorList>
    </citation>
    <scope>NUCLEOTIDE SEQUENCE [LARGE SCALE GENOMIC DNA]</scope>
    <source>
        <strain evidence="16">65</strain>
    </source>
</reference>
<dbReference type="EMBL" id="LK052889">
    <property type="protein sequence ID" value="CDR40013.1"/>
    <property type="molecule type" value="Genomic_DNA"/>
</dbReference>
<evidence type="ECO:0000256" key="5">
    <source>
        <dbReference type="ARBA" id="ARBA00022448"/>
    </source>
</evidence>
<dbReference type="Pfam" id="PF03656">
    <property type="entry name" value="Pam16"/>
    <property type="match status" value="1"/>
</dbReference>
<dbReference type="FunFam" id="1.10.287.110:FF:000006">
    <property type="entry name" value="Import inner membrane translocase subunit TIM16"/>
    <property type="match status" value="1"/>
</dbReference>
<keyword evidence="10" id="KW-0472">Membrane</keyword>
<dbReference type="STRING" id="36022.A0A061AR60"/>